<organism evidence="2 3">
    <name type="scientific">Actinoalloteichus fjordicus</name>
    <dbReference type="NCBI Taxonomy" id="1612552"/>
    <lineage>
        <taxon>Bacteria</taxon>
        <taxon>Bacillati</taxon>
        <taxon>Actinomycetota</taxon>
        <taxon>Actinomycetes</taxon>
        <taxon>Pseudonocardiales</taxon>
        <taxon>Pseudonocardiaceae</taxon>
        <taxon>Actinoalloteichus</taxon>
    </lineage>
</organism>
<gene>
    <name evidence="2" type="ORF">UA74_26645</name>
</gene>
<evidence type="ECO:0000313" key="2">
    <source>
        <dbReference type="EMBL" id="APU17334.1"/>
    </source>
</evidence>
<feature type="region of interest" description="Disordered" evidence="1">
    <location>
        <begin position="13"/>
        <end position="58"/>
    </location>
</feature>
<proteinExistence type="predicted"/>
<evidence type="ECO:0000256" key="1">
    <source>
        <dbReference type="SAM" id="MobiDB-lite"/>
    </source>
</evidence>
<sequence>MSPNTALLMTRIHESGNGLAPLLRKNRQEPARADRWDNRPSWDNIKPGWDNRPSWDNR</sequence>
<dbReference type="EMBL" id="CP016076">
    <property type="protein sequence ID" value="APU17334.1"/>
    <property type="molecule type" value="Genomic_DNA"/>
</dbReference>
<accession>A0AAC9LI85</accession>
<protein>
    <submittedName>
        <fullName evidence="2">Uncharacterized protein</fullName>
    </submittedName>
</protein>
<keyword evidence="3" id="KW-1185">Reference proteome</keyword>
<dbReference type="Proteomes" id="UP000185511">
    <property type="component" value="Chromosome"/>
</dbReference>
<dbReference type="AlphaFoldDB" id="A0AAC9LI85"/>
<name>A0AAC9LI85_9PSEU</name>
<dbReference type="KEGG" id="acad:UA74_26645"/>
<reference evidence="3" key="1">
    <citation type="submission" date="2016-06" db="EMBL/GenBank/DDBJ databases">
        <title>Complete genome sequence of Actinoalloteichus fjordicus DSM 46855 (=ADI127-17), type strain of the new species Actinoalloteichus fjordicus.</title>
        <authorList>
            <person name="Ruckert C."/>
            <person name="Nouioui I."/>
            <person name="Willmese J."/>
            <person name="van Wezel G."/>
            <person name="Klenk H.-P."/>
            <person name="Kalinowski J."/>
            <person name="Zotchev S.B."/>
        </authorList>
    </citation>
    <scope>NUCLEOTIDE SEQUENCE [LARGE SCALE GENOMIC DNA]</scope>
    <source>
        <strain evidence="3">ADI127-7</strain>
    </source>
</reference>
<evidence type="ECO:0000313" key="3">
    <source>
        <dbReference type="Proteomes" id="UP000185511"/>
    </source>
</evidence>
<dbReference type="NCBIfam" id="NF041721">
    <property type="entry name" value="phane_AmcA_1"/>
    <property type="match status" value="1"/>
</dbReference>
<feature type="compositionally biased region" description="Basic and acidic residues" evidence="1">
    <location>
        <begin position="26"/>
        <end position="40"/>
    </location>
</feature>